<evidence type="ECO:0000256" key="4">
    <source>
        <dbReference type="ARBA" id="ARBA00022833"/>
    </source>
</evidence>
<dbReference type="eggNOG" id="arCOG04520">
    <property type="taxonomic scope" value="Archaea"/>
</dbReference>
<keyword evidence="2 6" id="KW-1003">Cell membrane</keyword>
<dbReference type="Proteomes" id="UP000011511">
    <property type="component" value="Unassembled WGS sequence"/>
</dbReference>
<sequence>MTRKEPHDDRRIEEHIDRAADRIGSVWPLHSFVTANPLSGFEDEPFHRAVAEAEELFGGRGYPHPSVFRRAWESGRIESETLRTELAAHGIDREPEMLLEEMAAAEAARDAADPDDATETVDRVLSKWLAAFLDEGRAKWPMPNREDGFYRAWRAVAPHDGDVPGPVDAADLPETATEALESVLGEYPEERWVEILEAHLAALPGWSGFVKQRTDDGVDPWQSEYPITLAQYLAVRLAITDLLGAPIELDADDGTDGDGDDADEVPLPEIWLTAWEKSYRERLLDGIDDAVTDPATAGDGGRPAAQLVFCIDTRSEVIRRHIEAQGPYETHGYAGFFGVPMRHRGYEAAADTDACPPIVEPEHRIVDRPTDAEPTAARDRWTGLATAARNHFTTLKSNLVAAFTFVEGAGSAYGSAMTARTLSPSTIATLESAIADRVPSVPEVTAPAVDYDAYDDHDHADHDLPQGLSHEEKVEYAQNAFELMGWTEFARLVVFAGHASETTNNPFGSSLDCGACAGNPGGPNARVLAAICNDDDVRATLRERGIDIPEDTVFLAGEHNTTTDEISLFDGSVPESHREDLASLREDLARARAGAAAERTASADDEAAVDEVERKAADWAETRPEWGLAGNAAFVIGPRELTADRDLDGRAFLHSYEWTTDPDGDALKAILTGPLVVTQWINNQYYFATVDTGVYGSGSKVTQNPVGNVGVVQGNGGDLLTGLPLQSLKRDDERPFHQPLRLTAVIHAPVERVTEILRDHEDVRVLLDNGWIGDLTVVDPERGNEPFRYAGDLEWTRERAEATGPERTTPVAVSTADD</sequence>
<feature type="binding site" evidence="6">
    <location>
        <position position="310"/>
    </location>
    <ligand>
        <name>Zn(2+)</name>
        <dbReference type="ChEBI" id="CHEBI:29105"/>
    </ligand>
</feature>
<evidence type="ECO:0000256" key="6">
    <source>
        <dbReference type="HAMAP-Rule" id="MF_01871"/>
    </source>
</evidence>
<dbReference type="PANTHER" id="PTHR38344">
    <property type="entry name" value="UPF0753 PROTEIN AQ_863"/>
    <property type="match status" value="1"/>
</dbReference>
<evidence type="ECO:0000313" key="9">
    <source>
        <dbReference type="Proteomes" id="UP000011511"/>
    </source>
</evidence>
<comment type="subunit">
    <text evidence="6">Forms a complex with DabB.</text>
</comment>
<evidence type="ECO:0000256" key="5">
    <source>
        <dbReference type="ARBA" id="ARBA00023136"/>
    </source>
</evidence>
<dbReference type="AlphaFoldDB" id="L9ZE75"/>
<dbReference type="InterPro" id="IPR018752">
    <property type="entry name" value="DabA"/>
</dbReference>
<comment type="cofactor">
    <cofactor evidence="6">
        <name>Zn(2+)</name>
        <dbReference type="ChEBI" id="CHEBI:29105"/>
    </cofactor>
</comment>
<name>L9ZE75_NATA2</name>
<feature type="binding site" evidence="6">
    <location>
        <position position="312"/>
    </location>
    <ligand>
        <name>Zn(2+)</name>
        <dbReference type="ChEBI" id="CHEBI:29105"/>
    </ligand>
</feature>
<organism evidence="8 9">
    <name type="scientific">Natrinema altunense (strain JCM 12890 / CGMCC 1.3731 / AJ2)</name>
    <dbReference type="NCBI Taxonomy" id="1227494"/>
    <lineage>
        <taxon>Archaea</taxon>
        <taxon>Methanobacteriati</taxon>
        <taxon>Methanobacteriota</taxon>
        <taxon>Stenosarchaea group</taxon>
        <taxon>Halobacteria</taxon>
        <taxon>Halobacteriales</taxon>
        <taxon>Natrialbaceae</taxon>
        <taxon>Natrinema</taxon>
    </lineage>
</organism>
<dbReference type="PATRIC" id="fig|1227494.3.peg.3016"/>
<keyword evidence="4 6" id="KW-0862">Zinc</keyword>
<feature type="region of interest" description="Disordered" evidence="7">
    <location>
        <begin position="798"/>
        <end position="818"/>
    </location>
</feature>
<evidence type="ECO:0000256" key="2">
    <source>
        <dbReference type="ARBA" id="ARBA00022475"/>
    </source>
</evidence>
<protein>
    <recommendedName>
        <fullName evidence="6">Probable inorganic carbon transporter subunit DabA</fullName>
    </recommendedName>
</protein>
<dbReference type="HAMAP" id="MF_01871">
    <property type="entry name" value="DabA"/>
    <property type="match status" value="1"/>
</dbReference>
<dbReference type="GO" id="GO:0008270">
    <property type="term" value="F:zinc ion binding"/>
    <property type="evidence" value="ECO:0007669"/>
    <property type="project" value="UniProtKB-UniRule"/>
</dbReference>
<comment type="subcellular location">
    <subcellularLocation>
        <location evidence="6">Cell membrane</location>
        <topology evidence="6">Peripheral membrane protein</topology>
    </subcellularLocation>
</comment>
<proteinExistence type="inferred from homology"/>
<reference evidence="8 9" key="1">
    <citation type="journal article" date="2014" name="PLoS Genet.">
        <title>Phylogenetically driven sequencing of extremely halophilic archaea reveals strategies for static and dynamic osmo-response.</title>
        <authorList>
            <person name="Becker E.A."/>
            <person name="Seitzer P.M."/>
            <person name="Tritt A."/>
            <person name="Larsen D."/>
            <person name="Krusor M."/>
            <person name="Yao A.I."/>
            <person name="Wu D."/>
            <person name="Madern D."/>
            <person name="Eisen J.A."/>
            <person name="Darling A.E."/>
            <person name="Facciotti M.T."/>
        </authorList>
    </citation>
    <scope>NUCLEOTIDE SEQUENCE [LARGE SCALE GENOMIC DNA]</scope>
    <source>
        <strain evidence="8 9">JCM 12890</strain>
    </source>
</reference>
<accession>L9ZE75</accession>
<comment type="caution">
    <text evidence="8">The sequence shown here is derived from an EMBL/GenBank/DDBJ whole genome shotgun (WGS) entry which is preliminary data.</text>
</comment>
<evidence type="ECO:0000256" key="3">
    <source>
        <dbReference type="ARBA" id="ARBA00022723"/>
    </source>
</evidence>
<keyword evidence="3 6" id="KW-0479">Metal-binding</keyword>
<dbReference type="GO" id="GO:0005886">
    <property type="term" value="C:plasma membrane"/>
    <property type="evidence" value="ECO:0007669"/>
    <property type="project" value="UniProtKB-SubCell"/>
</dbReference>
<evidence type="ECO:0000313" key="8">
    <source>
        <dbReference type="EMBL" id="ELY84674.1"/>
    </source>
</evidence>
<dbReference type="EMBL" id="AOIK01000035">
    <property type="protein sequence ID" value="ELY84674.1"/>
    <property type="molecule type" value="Genomic_DNA"/>
</dbReference>
<keyword evidence="5 6" id="KW-0472">Membrane</keyword>
<dbReference type="Pfam" id="PF10070">
    <property type="entry name" value="DabA"/>
    <property type="match status" value="1"/>
</dbReference>
<keyword evidence="9" id="KW-1185">Reference proteome</keyword>
<keyword evidence="1 6" id="KW-0813">Transport</keyword>
<dbReference type="RefSeq" id="WP_007110239.1">
    <property type="nucleotide sequence ID" value="NZ_AOIK01000035.1"/>
</dbReference>
<dbReference type="PANTHER" id="PTHR38344:SF1">
    <property type="entry name" value="INORGANIC CARBON TRANSPORTER SUBUNIT DABA-RELATED"/>
    <property type="match status" value="1"/>
</dbReference>
<comment type="similarity">
    <text evidence="6">Belongs to the inorganic carbon transporter (TC 9.A.2) DabA family.</text>
</comment>
<evidence type="ECO:0000256" key="7">
    <source>
        <dbReference type="SAM" id="MobiDB-lite"/>
    </source>
</evidence>
<gene>
    <name evidence="6" type="primary">dabA</name>
    <name evidence="8" type="ORF">C485_14990</name>
</gene>
<feature type="binding site" evidence="6">
    <location>
        <position position="498"/>
    </location>
    <ligand>
        <name>Zn(2+)</name>
        <dbReference type="ChEBI" id="CHEBI:29105"/>
    </ligand>
</feature>
<feature type="binding site" evidence="6">
    <location>
        <position position="513"/>
    </location>
    <ligand>
        <name>Zn(2+)</name>
        <dbReference type="ChEBI" id="CHEBI:29105"/>
    </ligand>
</feature>
<comment type="function">
    <text evidence="6">Part of an energy-coupled inorganic carbon pump.</text>
</comment>
<evidence type="ECO:0000256" key="1">
    <source>
        <dbReference type="ARBA" id="ARBA00022448"/>
    </source>
</evidence>